<accession>A0A0E9P606</accession>
<name>A0A0E9P606_ANGAN</name>
<reference evidence="1" key="1">
    <citation type="submission" date="2014-11" db="EMBL/GenBank/DDBJ databases">
        <authorList>
            <person name="Amaro Gonzalez C."/>
        </authorList>
    </citation>
    <scope>NUCLEOTIDE SEQUENCE</scope>
</reference>
<dbReference type="EMBL" id="GBXM01108678">
    <property type="protein sequence ID" value="JAG99898.1"/>
    <property type="molecule type" value="Transcribed_RNA"/>
</dbReference>
<proteinExistence type="predicted"/>
<evidence type="ECO:0000313" key="1">
    <source>
        <dbReference type="EMBL" id="JAG99898.1"/>
    </source>
</evidence>
<reference evidence="1" key="2">
    <citation type="journal article" date="2015" name="Fish Shellfish Immunol.">
        <title>Early steps in the European eel (Anguilla anguilla)-Vibrio vulnificus interaction in the gills: Role of the RtxA13 toxin.</title>
        <authorList>
            <person name="Callol A."/>
            <person name="Pajuelo D."/>
            <person name="Ebbesson L."/>
            <person name="Teles M."/>
            <person name="MacKenzie S."/>
            <person name="Amaro C."/>
        </authorList>
    </citation>
    <scope>NUCLEOTIDE SEQUENCE</scope>
</reference>
<organism evidence="1">
    <name type="scientific">Anguilla anguilla</name>
    <name type="common">European freshwater eel</name>
    <name type="synonym">Muraena anguilla</name>
    <dbReference type="NCBI Taxonomy" id="7936"/>
    <lineage>
        <taxon>Eukaryota</taxon>
        <taxon>Metazoa</taxon>
        <taxon>Chordata</taxon>
        <taxon>Craniata</taxon>
        <taxon>Vertebrata</taxon>
        <taxon>Euteleostomi</taxon>
        <taxon>Actinopterygii</taxon>
        <taxon>Neopterygii</taxon>
        <taxon>Teleostei</taxon>
        <taxon>Anguilliformes</taxon>
        <taxon>Anguillidae</taxon>
        <taxon>Anguilla</taxon>
    </lineage>
</organism>
<protein>
    <submittedName>
        <fullName evidence="1">Uncharacterized protein</fullName>
    </submittedName>
</protein>
<sequence length="44" mass="4918">MALCNFQKARASLSKSVMISCYSITVCFQLKCCSCNVENNYDLS</sequence>
<dbReference type="AlphaFoldDB" id="A0A0E9P606"/>